<keyword evidence="1" id="KW-0472">Membrane</keyword>
<dbReference type="EMBL" id="GG671946">
    <property type="protein sequence ID" value="EER18011.1"/>
    <property type="molecule type" value="Genomic_DNA"/>
</dbReference>
<evidence type="ECO:0000313" key="2">
    <source>
        <dbReference type="EMBL" id="EER18011.1"/>
    </source>
</evidence>
<dbReference type="InParanoid" id="C5KBY0"/>
<proteinExistence type="predicted"/>
<gene>
    <name evidence="2" type="ORF">Pmar_PMAR019894</name>
</gene>
<dbReference type="RefSeq" id="XP_002786215.1">
    <property type="nucleotide sequence ID" value="XM_002786169.1"/>
</dbReference>
<dbReference type="Proteomes" id="UP000007800">
    <property type="component" value="Unassembled WGS sequence"/>
</dbReference>
<protein>
    <submittedName>
        <fullName evidence="2">Uncharacterized protein</fullName>
    </submittedName>
</protein>
<sequence length="450" mass="51260">MLANSEVCVIVLVRSGTCANPSKRQRLGKLVQRCEDLFPASKAGQSKVFVVDFGGGKAPKDDCCNMLRRTVSFNVNYAYLPVDNPVVALHWANKIWIPAVAKRHSFENNDEGTRTLYRFALVVNNFDGVDECALPEMFNSHCREHIERGTQLVILPPRVLMPPGAAKTSWMVEDFLVQRENIRYISFQGISGTVVTNPPKSLCLWDRISLYRAVSGASGPQKVCWPSELNQTLALNQLHQNGCRSELASQPVTVTAHKDLYAKYCADWALQGRLLWELFNFKCTTSKMALGKLWILVDQYIPKFFQIMRPLMLVVIFFRSPFDTVFILVVYLLLLLPLTIAMVSASLRRNREISRQWSMARLLVVLPIVNVIREIFYAYASLYYVIFTYRPLYPSIDYMSRKDCGSGLPPFPEDGGSGVNWFTIWRDREREHVETESDFGDSESQNSKPL</sequence>
<name>C5KBY0_PERM5</name>
<feature type="transmembrane region" description="Helical" evidence="1">
    <location>
        <begin position="324"/>
        <end position="347"/>
    </location>
</feature>
<organism evidence="3">
    <name type="scientific">Perkinsus marinus (strain ATCC 50983 / TXsc)</name>
    <dbReference type="NCBI Taxonomy" id="423536"/>
    <lineage>
        <taxon>Eukaryota</taxon>
        <taxon>Sar</taxon>
        <taxon>Alveolata</taxon>
        <taxon>Perkinsozoa</taxon>
        <taxon>Perkinsea</taxon>
        <taxon>Perkinsida</taxon>
        <taxon>Perkinsidae</taxon>
        <taxon>Perkinsus</taxon>
    </lineage>
</organism>
<accession>C5KBY0</accession>
<evidence type="ECO:0000313" key="3">
    <source>
        <dbReference type="Proteomes" id="UP000007800"/>
    </source>
</evidence>
<dbReference type="OMA" id="ECALPEM"/>
<dbReference type="GeneID" id="9063354"/>
<evidence type="ECO:0000256" key="1">
    <source>
        <dbReference type="SAM" id="Phobius"/>
    </source>
</evidence>
<dbReference type="OrthoDB" id="10300924at2759"/>
<dbReference type="AlphaFoldDB" id="C5KBY0"/>
<keyword evidence="1" id="KW-0812">Transmembrane</keyword>
<feature type="transmembrane region" description="Helical" evidence="1">
    <location>
        <begin position="359"/>
        <end position="386"/>
    </location>
</feature>
<keyword evidence="1" id="KW-1133">Transmembrane helix</keyword>
<reference evidence="2 3" key="1">
    <citation type="submission" date="2008-07" db="EMBL/GenBank/DDBJ databases">
        <authorList>
            <person name="El-Sayed N."/>
            <person name="Caler E."/>
            <person name="Inman J."/>
            <person name="Amedeo P."/>
            <person name="Hass B."/>
            <person name="Wortman J."/>
        </authorList>
    </citation>
    <scope>NUCLEOTIDE SEQUENCE [LARGE SCALE GENOMIC DNA]</scope>
    <source>
        <strain evidence="3">ATCC 50983 / TXsc</strain>
    </source>
</reference>
<keyword evidence="3" id="KW-1185">Reference proteome</keyword>